<name>A0AAV9GIR7_9PEZI</name>
<reference evidence="2" key="2">
    <citation type="submission" date="2023-05" db="EMBL/GenBank/DDBJ databases">
        <authorList>
            <consortium name="Lawrence Berkeley National Laboratory"/>
            <person name="Steindorff A."/>
            <person name="Hensen N."/>
            <person name="Bonometti L."/>
            <person name="Westerberg I."/>
            <person name="Brannstrom I.O."/>
            <person name="Guillou S."/>
            <person name="Cros-Aarteil S."/>
            <person name="Calhoun S."/>
            <person name="Haridas S."/>
            <person name="Kuo A."/>
            <person name="Mondo S."/>
            <person name="Pangilinan J."/>
            <person name="Riley R."/>
            <person name="Labutti K."/>
            <person name="Andreopoulos B."/>
            <person name="Lipzen A."/>
            <person name="Chen C."/>
            <person name="Yanf M."/>
            <person name="Daum C."/>
            <person name="Ng V."/>
            <person name="Clum A."/>
            <person name="Ohm R."/>
            <person name="Martin F."/>
            <person name="Silar P."/>
            <person name="Natvig D."/>
            <person name="Lalanne C."/>
            <person name="Gautier V."/>
            <person name="Ament-Velasquez S.L."/>
            <person name="Kruys A."/>
            <person name="Hutchinson M.I."/>
            <person name="Powell A.J."/>
            <person name="Barry K."/>
            <person name="Miller A.N."/>
            <person name="Grigoriev I.V."/>
            <person name="Debuchy R."/>
            <person name="Gladieux P."/>
            <person name="Thoren M.H."/>
            <person name="Johannesson H."/>
        </authorList>
    </citation>
    <scope>NUCLEOTIDE SEQUENCE</scope>
    <source>
        <strain evidence="2">PSN243</strain>
    </source>
</reference>
<sequence>MKFPAVILSTLTLVVQAQDASTVLTWSSTAFISDEYSSSVTVRYAGVQRVVSYINEAVASRNINRTSWSTVIATEPLESRWDVIYMTGTTPPPTVTVEGTTTEIVWSSPTVATVTFEPTTCINGIAAPSITSTVYTGEYKPFPGQVTTTKTSWPTAVTTYFFQTASYRVFTFTGTTATFTSTATGTTFLSTTVVGTRTIDINAVGRYYTRTRSRHTVTRTNRDHQLAYTTKPVEVSCEAGKPATVTRAAKCAPTNLISERDGRGIEVRVPIANWTFPIGFPKTLIGIPNLDASACCQLCLDNKGCAVSEWRDSWSGGCNLFYFNSPGLNDTCGTMPLEYYGDTWSLPEQASFIQVGCGSLTYLGVRNQFCPDCKVEQGNGERVLA</sequence>
<dbReference type="AlphaFoldDB" id="A0AAV9GIR7"/>
<proteinExistence type="predicted"/>
<comment type="caution">
    <text evidence="2">The sequence shown here is derived from an EMBL/GenBank/DDBJ whole genome shotgun (WGS) entry which is preliminary data.</text>
</comment>
<evidence type="ECO:0000313" key="2">
    <source>
        <dbReference type="EMBL" id="KAK4448049.1"/>
    </source>
</evidence>
<dbReference type="EMBL" id="MU865945">
    <property type="protein sequence ID" value="KAK4448049.1"/>
    <property type="molecule type" value="Genomic_DNA"/>
</dbReference>
<evidence type="ECO:0000313" key="3">
    <source>
        <dbReference type="Proteomes" id="UP001321760"/>
    </source>
</evidence>
<protein>
    <recommendedName>
        <fullName evidence="4">Apple domain-containing protein</fullName>
    </recommendedName>
</protein>
<keyword evidence="3" id="KW-1185">Reference proteome</keyword>
<evidence type="ECO:0008006" key="4">
    <source>
        <dbReference type="Google" id="ProtNLM"/>
    </source>
</evidence>
<gene>
    <name evidence="2" type="ORF">QBC34DRAFT_466197</name>
</gene>
<organism evidence="2 3">
    <name type="scientific">Podospora aff. communis PSN243</name>
    <dbReference type="NCBI Taxonomy" id="3040156"/>
    <lineage>
        <taxon>Eukaryota</taxon>
        <taxon>Fungi</taxon>
        <taxon>Dikarya</taxon>
        <taxon>Ascomycota</taxon>
        <taxon>Pezizomycotina</taxon>
        <taxon>Sordariomycetes</taxon>
        <taxon>Sordariomycetidae</taxon>
        <taxon>Sordariales</taxon>
        <taxon>Podosporaceae</taxon>
        <taxon>Podospora</taxon>
    </lineage>
</organism>
<keyword evidence="1" id="KW-0732">Signal</keyword>
<feature type="chain" id="PRO_5043384416" description="Apple domain-containing protein" evidence="1">
    <location>
        <begin position="18"/>
        <end position="385"/>
    </location>
</feature>
<evidence type="ECO:0000256" key="1">
    <source>
        <dbReference type="SAM" id="SignalP"/>
    </source>
</evidence>
<reference evidence="2" key="1">
    <citation type="journal article" date="2023" name="Mol. Phylogenet. Evol.">
        <title>Genome-scale phylogeny and comparative genomics of the fungal order Sordariales.</title>
        <authorList>
            <person name="Hensen N."/>
            <person name="Bonometti L."/>
            <person name="Westerberg I."/>
            <person name="Brannstrom I.O."/>
            <person name="Guillou S."/>
            <person name="Cros-Aarteil S."/>
            <person name="Calhoun S."/>
            <person name="Haridas S."/>
            <person name="Kuo A."/>
            <person name="Mondo S."/>
            <person name="Pangilinan J."/>
            <person name="Riley R."/>
            <person name="LaButti K."/>
            <person name="Andreopoulos B."/>
            <person name="Lipzen A."/>
            <person name="Chen C."/>
            <person name="Yan M."/>
            <person name="Daum C."/>
            <person name="Ng V."/>
            <person name="Clum A."/>
            <person name="Steindorff A."/>
            <person name="Ohm R.A."/>
            <person name="Martin F."/>
            <person name="Silar P."/>
            <person name="Natvig D.O."/>
            <person name="Lalanne C."/>
            <person name="Gautier V."/>
            <person name="Ament-Velasquez S.L."/>
            <person name="Kruys A."/>
            <person name="Hutchinson M.I."/>
            <person name="Powell A.J."/>
            <person name="Barry K."/>
            <person name="Miller A.N."/>
            <person name="Grigoriev I.V."/>
            <person name="Debuchy R."/>
            <person name="Gladieux P."/>
            <person name="Hiltunen Thoren M."/>
            <person name="Johannesson H."/>
        </authorList>
    </citation>
    <scope>NUCLEOTIDE SEQUENCE</scope>
    <source>
        <strain evidence="2">PSN243</strain>
    </source>
</reference>
<accession>A0AAV9GIR7</accession>
<dbReference type="Proteomes" id="UP001321760">
    <property type="component" value="Unassembled WGS sequence"/>
</dbReference>
<feature type="signal peptide" evidence="1">
    <location>
        <begin position="1"/>
        <end position="17"/>
    </location>
</feature>